<comment type="similarity">
    <text evidence="1 6">Belongs to the peptidase S8 family.</text>
</comment>
<dbReference type="InterPro" id="IPR045051">
    <property type="entry name" value="SBT"/>
</dbReference>
<comment type="caution">
    <text evidence="6">Lacks conserved residue(s) required for the propagation of feature annotation.</text>
</comment>
<keyword evidence="3" id="KW-0732">Signal</keyword>
<evidence type="ECO:0000313" key="8">
    <source>
        <dbReference type="EMBL" id="TVU41275.1"/>
    </source>
</evidence>
<sequence>EDPSLRHPGQRPFQAGAAGAVIGTYEPDIPFSMPLTALTVTQDHFAKILAYVKRTRSTKFDAGAPPIISSFSSLGPNIITPAILKPPGIDILAAWTRLLPVSKNIKDNRFMSYNILSGTSMACPHATGVAAYVKSFHPDWSPAMIMSALITTGSLSDQLSSSSH</sequence>
<dbReference type="SUPFAM" id="SSF52743">
    <property type="entry name" value="Subtilisin-like"/>
    <property type="match status" value="1"/>
</dbReference>
<evidence type="ECO:0000256" key="3">
    <source>
        <dbReference type="ARBA" id="ARBA00022729"/>
    </source>
</evidence>
<evidence type="ECO:0000313" key="9">
    <source>
        <dbReference type="Proteomes" id="UP000324897"/>
    </source>
</evidence>
<keyword evidence="5" id="KW-0720">Serine protease</keyword>
<evidence type="ECO:0000256" key="6">
    <source>
        <dbReference type="PROSITE-ProRule" id="PRU01240"/>
    </source>
</evidence>
<evidence type="ECO:0000256" key="2">
    <source>
        <dbReference type="ARBA" id="ARBA00022670"/>
    </source>
</evidence>
<dbReference type="AlphaFoldDB" id="A0A5J9W054"/>
<name>A0A5J9W054_9POAL</name>
<keyword evidence="2" id="KW-0645">Protease</keyword>
<evidence type="ECO:0000256" key="1">
    <source>
        <dbReference type="ARBA" id="ARBA00011073"/>
    </source>
</evidence>
<dbReference type="Gene3D" id="3.40.50.200">
    <property type="entry name" value="Peptidase S8/S53 domain"/>
    <property type="match status" value="1"/>
</dbReference>
<dbReference type="InterPro" id="IPR023828">
    <property type="entry name" value="Peptidase_S8_Ser-AS"/>
</dbReference>
<reference evidence="8 9" key="1">
    <citation type="journal article" date="2019" name="Sci. Rep.">
        <title>A high-quality genome of Eragrostis curvula grass provides insights into Poaceae evolution and supports new strategies to enhance forage quality.</title>
        <authorList>
            <person name="Carballo J."/>
            <person name="Santos B.A.C.M."/>
            <person name="Zappacosta D."/>
            <person name="Garbus I."/>
            <person name="Selva J.P."/>
            <person name="Gallo C.A."/>
            <person name="Diaz A."/>
            <person name="Albertini E."/>
            <person name="Caccamo M."/>
            <person name="Echenique V."/>
        </authorList>
    </citation>
    <scope>NUCLEOTIDE SEQUENCE [LARGE SCALE GENOMIC DNA]</scope>
    <source>
        <strain evidence="9">cv. Victoria</strain>
        <tissue evidence="8">Leaf</tissue>
    </source>
</reference>
<dbReference type="EMBL" id="RWGY01000007">
    <property type="protein sequence ID" value="TVU41275.1"/>
    <property type="molecule type" value="Genomic_DNA"/>
</dbReference>
<dbReference type="GO" id="GO:0004252">
    <property type="term" value="F:serine-type endopeptidase activity"/>
    <property type="evidence" value="ECO:0007669"/>
    <property type="project" value="InterPro"/>
</dbReference>
<evidence type="ECO:0000256" key="4">
    <source>
        <dbReference type="ARBA" id="ARBA00022801"/>
    </source>
</evidence>
<evidence type="ECO:0000256" key="5">
    <source>
        <dbReference type="ARBA" id="ARBA00022825"/>
    </source>
</evidence>
<feature type="domain" description="Peptidase S8/S53" evidence="7">
    <location>
        <begin position="68"/>
        <end position="153"/>
    </location>
</feature>
<feature type="non-terminal residue" evidence="8">
    <location>
        <position position="1"/>
    </location>
</feature>
<feature type="non-terminal residue" evidence="8">
    <location>
        <position position="164"/>
    </location>
</feature>
<keyword evidence="4" id="KW-0378">Hydrolase</keyword>
<dbReference type="OrthoDB" id="206201at2759"/>
<keyword evidence="9" id="KW-1185">Reference proteome</keyword>
<proteinExistence type="inferred from homology"/>
<evidence type="ECO:0000259" key="7">
    <source>
        <dbReference type="Pfam" id="PF00082"/>
    </source>
</evidence>
<dbReference type="PROSITE" id="PS00138">
    <property type="entry name" value="SUBTILASE_SER"/>
    <property type="match status" value="1"/>
</dbReference>
<dbReference type="PROSITE" id="PS51892">
    <property type="entry name" value="SUBTILASE"/>
    <property type="match status" value="1"/>
</dbReference>
<dbReference type="PANTHER" id="PTHR10795">
    <property type="entry name" value="PROPROTEIN CONVERTASE SUBTILISIN/KEXIN"/>
    <property type="match status" value="1"/>
</dbReference>
<dbReference type="Gramene" id="TVU41275">
    <property type="protein sequence ID" value="TVU41275"/>
    <property type="gene ID" value="EJB05_14778"/>
</dbReference>
<gene>
    <name evidence="8" type="ORF">EJB05_14778</name>
</gene>
<dbReference type="InterPro" id="IPR000209">
    <property type="entry name" value="Peptidase_S8/S53_dom"/>
</dbReference>
<comment type="caution">
    <text evidence="8">The sequence shown here is derived from an EMBL/GenBank/DDBJ whole genome shotgun (WGS) entry which is preliminary data.</text>
</comment>
<dbReference type="GO" id="GO:0006508">
    <property type="term" value="P:proteolysis"/>
    <property type="evidence" value="ECO:0007669"/>
    <property type="project" value="UniProtKB-KW"/>
</dbReference>
<accession>A0A5J9W054</accession>
<dbReference type="Proteomes" id="UP000324897">
    <property type="component" value="Chromosome 4"/>
</dbReference>
<organism evidence="8 9">
    <name type="scientific">Eragrostis curvula</name>
    <name type="common">weeping love grass</name>
    <dbReference type="NCBI Taxonomy" id="38414"/>
    <lineage>
        <taxon>Eukaryota</taxon>
        <taxon>Viridiplantae</taxon>
        <taxon>Streptophyta</taxon>
        <taxon>Embryophyta</taxon>
        <taxon>Tracheophyta</taxon>
        <taxon>Spermatophyta</taxon>
        <taxon>Magnoliopsida</taxon>
        <taxon>Liliopsida</taxon>
        <taxon>Poales</taxon>
        <taxon>Poaceae</taxon>
        <taxon>PACMAD clade</taxon>
        <taxon>Chloridoideae</taxon>
        <taxon>Eragrostideae</taxon>
        <taxon>Eragrostidinae</taxon>
        <taxon>Eragrostis</taxon>
    </lineage>
</organism>
<dbReference type="Pfam" id="PF00082">
    <property type="entry name" value="Peptidase_S8"/>
    <property type="match status" value="1"/>
</dbReference>
<dbReference type="InterPro" id="IPR036852">
    <property type="entry name" value="Peptidase_S8/S53_dom_sf"/>
</dbReference>
<protein>
    <recommendedName>
        <fullName evidence="7">Peptidase S8/S53 domain-containing protein</fullName>
    </recommendedName>
</protein>